<name>A0A814HUU6_9BILA</name>
<proteinExistence type="predicted"/>
<accession>A0A814HUU6</accession>
<dbReference type="EMBL" id="CAJNOH010000079">
    <property type="protein sequence ID" value="CAF0847792.1"/>
    <property type="molecule type" value="Genomic_DNA"/>
</dbReference>
<reference evidence="2" key="1">
    <citation type="submission" date="2021-02" db="EMBL/GenBank/DDBJ databases">
        <authorList>
            <person name="Nowell W R."/>
        </authorList>
    </citation>
    <scope>NUCLEOTIDE SEQUENCE</scope>
</reference>
<sequence>MESSYWKHKNASSVVPTLTSHASKKGIWGIELHDVWITDNLSPPDHRVPPIPSFYKRIFPVHTPPCSIQTSTTISQNKLRHSKPTMHVASSNIPNERHNNDTNDSDDISPYAVDSQGIAHYRELSSPSDIMKSKAFAFSSSSSPTHNPVTSTYTTNTTPLQQKYAMTPTPFTSNVTSQVPVANTVLSSSTINSGLLQSSNFLNSASYSPNNYPSSTMASSAVLTLDELSGIQSALRLLETNPNAIPTIETYQ</sequence>
<evidence type="ECO:0000313" key="3">
    <source>
        <dbReference type="Proteomes" id="UP000663870"/>
    </source>
</evidence>
<protein>
    <submittedName>
        <fullName evidence="2">Uncharacterized protein</fullName>
    </submittedName>
</protein>
<dbReference type="EMBL" id="CAJNOL010000339">
    <property type="protein sequence ID" value="CAF1015736.1"/>
    <property type="molecule type" value="Genomic_DNA"/>
</dbReference>
<keyword evidence="3" id="KW-1185">Reference proteome</keyword>
<evidence type="ECO:0000313" key="2">
    <source>
        <dbReference type="EMBL" id="CAF1015736.1"/>
    </source>
</evidence>
<evidence type="ECO:0000313" key="1">
    <source>
        <dbReference type="EMBL" id="CAF0847792.1"/>
    </source>
</evidence>
<dbReference type="Proteomes" id="UP000663870">
    <property type="component" value="Unassembled WGS sequence"/>
</dbReference>
<organism evidence="2 3">
    <name type="scientific">Rotaria sordida</name>
    <dbReference type="NCBI Taxonomy" id="392033"/>
    <lineage>
        <taxon>Eukaryota</taxon>
        <taxon>Metazoa</taxon>
        <taxon>Spiralia</taxon>
        <taxon>Gnathifera</taxon>
        <taxon>Rotifera</taxon>
        <taxon>Eurotatoria</taxon>
        <taxon>Bdelloidea</taxon>
        <taxon>Philodinida</taxon>
        <taxon>Philodinidae</taxon>
        <taxon>Rotaria</taxon>
    </lineage>
</organism>
<dbReference type="AlphaFoldDB" id="A0A814HUU6"/>
<comment type="caution">
    <text evidence="2">The sequence shown here is derived from an EMBL/GenBank/DDBJ whole genome shotgun (WGS) entry which is preliminary data.</text>
</comment>
<gene>
    <name evidence="2" type="ORF">JXQ802_LOCUS14897</name>
    <name evidence="1" type="ORF">PYM288_LOCUS6906</name>
</gene>
<dbReference type="Proteomes" id="UP000663854">
    <property type="component" value="Unassembled WGS sequence"/>
</dbReference>